<comment type="caution">
    <text evidence="2">The sequence shown here is derived from an EMBL/GenBank/DDBJ whole genome shotgun (WGS) entry which is preliminary data.</text>
</comment>
<organism evidence="2">
    <name type="scientific">Thiolapillus brandeum</name>
    <dbReference type="NCBI Taxonomy" id="1076588"/>
    <lineage>
        <taxon>Bacteria</taxon>
        <taxon>Pseudomonadati</taxon>
        <taxon>Pseudomonadota</taxon>
        <taxon>Gammaproteobacteria</taxon>
        <taxon>Chromatiales</taxon>
        <taxon>Sedimenticolaceae</taxon>
        <taxon>Thiolapillus</taxon>
    </lineage>
</organism>
<dbReference type="SUPFAM" id="SSF81606">
    <property type="entry name" value="PP2C-like"/>
    <property type="match status" value="1"/>
</dbReference>
<accession>A0A831WD44</accession>
<gene>
    <name evidence="2" type="ORF">ENJ12_07495</name>
</gene>
<dbReference type="Gene3D" id="3.60.40.10">
    <property type="entry name" value="PPM-type phosphatase domain"/>
    <property type="match status" value="1"/>
</dbReference>
<reference evidence="2" key="1">
    <citation type="journal article" date="2020" name="mSystems">
        <title>Genome- and Community-Level Interaction Insights into Carbon Utilization and Element Cycling Functions of Hydrothermarchaeota in Hydrothermal Sediment.</title>
        <authorList>
            <person name="Zhou Z."/>
            <person name="Liu Y."/>
            <person name="Xu W."/>
            <person name="Pan J."/>
            <person name="Luo Z.H."/>
            <person name="Li M."/>
        </authorList>
    </citation>
    <scope>NUCLEOTIDE SEQUENCE [LARGE SCALE GENOMIC DNA]</scope>
    <source>
        <strain evidence="2">HyVt-458</strain>
    </source>
</reference>
<protein>
    <submittedName>
        <fullName evidence="2">Serine/threonine-protein phosphatase</fullName>
    </submittedName>
</protein>
<evidence type="ECO:0000313" key="2">
    <source>
        <dbReference type="EMBL" id="HEC06679.1"/>
    </source>
</evidence>
<dbReference type="InterPro" id="IPR001932">
    <property type="entry name" value="PPM-type_phosphatase-like_dom"/>
</dbReference>
<dbReference type="EMBL" id="DRLF01000263">
    <property type="protein sequence ID" value="HEC06679.1"/>
    <property type="molecule type" value="Genomic_DNA"/>
</dbReference>
<dbReference type="AlphaFoldDB" id="A0A831WD44"/>
<proteinExistence type="predicted"/>
<feature type="domain" description="PPM-type phosphatase" evidence="1">
    <location>
        <begin position="4"/>
        <end position="233"/>
    </location>
</feature>
<dbReference type="Proteomes" id="UP000886339">
    <property type="component" value="Unassembled WGS sequence"/>
</dbReference>
<dbReference type="SMART" id="SM00331">
    <property type="entry name" value="PP2C_SIG"/>
    <property type="match status" value="1"/>
</dbReference>
<dbReference type="SMART" id="SM00332">
    <property type="entry name" value="PP2Cc"/>
    <property type="match status" value="1"/>
</dbReference>
<dbReference type="InterPro" id="IPR036457">
    <property type="entry name" value="PPM-type-like_dom_sf"/>
</dbReference>
<evidence type="ECO:0000259" key="1">
    <source>
        <dbReference type="PROSITE" id="PS51746"/>
    </source>
</evidence>
<name>A0A831WD44_9GAMM</name>
<dbReference type="Pfam" id="PF00481">
    <property type="entry name" value="PP2C"/>
    <property type="match status" value="1"/>
</dbReference>
<dbReference type="PROSITE" id="PS51746">
    <property type="entry name" value="PPM_2"/>
    <property type="match status" value="1"/>
</dbReference>
<dbReference type="CDD" id="cd00143">
    <property type="entry name" value="PP2Cc"/>
    <property type="match status" value="1"/>
</dbReference>
<sequence>MAWEFAHGSDIGGRPEQQDSYSILDHMGNYLLVLADGMGGRQHGAMASDTVIETAHTRFYSPHRAHPEQFLKRLCMEAHRKILKLERTHQAPSGSTAIMLYLQEKEAYWAHVGDSRLYHFQNNRLLFHTKDHSMTELQQQSATFGDSAESNQLYMCLGGSNDVVPEINAAGLNCNDLFLLCSDGFWNEISPDEILQQLSLPGTLQYHADMLIRTASERGGENADNISLLLARHKSDKRLPRLMKRLLRKDY</sequence>